<dbReference type="OrthoDB" id="507126at2759"/>
<proteinExistence type="predicted"/>
<dbReference type="PANTHER" id="PTHR14110:SF6">
    <property type="entry name" value="OS04G0405100 PROTEIN"/>
    <property type="match status" value="1"/>
</dbReference>
<dbReference type="Gene3D" id="1.10.150.50">
    <property type="entry name" value="Transcription Factor, Ets-1"/>
    <property type="match status" value="1"/>
</dbReference>
<evidence type="ECO:0000256" key="4">
    <source>
        <dbReference type="ARBA" id="ARBA00023136"/>
    </source>
</evidence>
<dbReference type="CDD" id="cd09487">
    <property type="entry name" value="SAM_superfamily"/>
    <property type="match status" value="1"/>
</dbReference>
<feature type="domain" description="SAM" evidence="5">
    <location>
        <begin position="186"/>
        <end position="235"/>
    </location>
</feature>
<dbReference type="SUPFAM" id="SSF47769">
    <property type="entry name" value="SAM/Pointed domain"/>
    <property type="match status" value="1"/>
</dbReference>
<dbReference type="RefSeq" id="XP_003056540.1">
    <property type="nucleotide sequence ID" value="XM_003056494.1"/>
</dbReference>
<dbReference type="OMA" id="DPEFGKA"/>
<evidence type="ECO:0000256" key="1">
    <source>
        <dbReference type="ARBA" id="ARBA00004141"/>
    </source>
</evidence>
<sequence>MTNAFETKKAQFEEWLKTQPLSIEVGVTSASSALQGGVLGYTLGLVNQSLEKQAASIPNRPSPLATGSFSGPPKVLALNLAIFTAVQGGLTLAVKRFRGVDDIQTNMIGMLGAGAALSLTTNLSGGGVGSAPGHVKSTKPQDYLTDALRTGVLFAVLNGAFMKAGQWFTGTNASQDIYYYHTNCMLTSLGLEKYEKNFRKGMLMDDCLTLLSDSALKEVRIPPGPRLRILHYISARKRQDATHGHQEFDKDVRVLRV</sequence>
<dbReference type="eggNOG" id="ENOG502QPIB">
    <property type="taxonomic scope" value="Eukaryota"/>
</dbReference>
<keyword evidence="3" id="KW-1133">Transmembrane helix</keyword>
<dbReference type="GO" id="GO:0008320">
    <property type="term" value="F:protein transmembrane transporter activity"/>
    <property type="evidence" value="ECO:0007669"/>
    <property type="project" value="TreeGrafter"/>
</dbReference>
<dbReference type="InterPro" id="IPR013761">
    <property type="entry name" value="SAM/pointed_sf"/>
</dbReference>
<gene>
    <name evidence="6" type="primary">TIM17</name>
    <name evidence="6" type="ORF">MICPUCDRAFT_70236</name>
</gene>
<evidence type="ECO:0000259" key="5">
    <source>
        <dbReference type="Pfam" id="PF00536"/>
    </source>
</evidence>
<dbReference type="STRING" id="564608.C1MLC6"/>
<dbReference type="KEGG" id="mpp:MICPUCDRAFT_70236"/>
<evidence type="ECO:0000313" key="6">
    <source>
        <dbReference type="EMBL" id="EEH59916.1"/>
    </source>
</evidence>
<organism evidence="7">
    <name type="scientific">Micromonas pusilla (strain CCMP1545)</name>
    <name type="common">Picoplanktonic green alga</name>
    <dbReference type="NCBI Taxonomy" id="564608"/>
    <lineage>
        <taxon>Eukaryota</taxon>
        <taxon>Viridiplantae</taxon>
        <taxon>Chlorophyta</taxon>
        <taxon>Mamiellophyceae</taxon>
        <taxon>Mamiellales</taxon>
        <taxon>Mamiellaceae</taxon>
        <taxon>Micromonas</taxon>
    </lineage>
</organism>
<dbReference type="PANTHER" id="PTHR14110">
    <property type="entry name" value="MITOCHONDRIAL IMPORT INNER MEMBRANE TRANSLOCASE SUBUNIT TIM22"/>
    <property type="match status" value="1"/>
</dbReference>
<dbReference type="GeneID" id="9681828"/>
<accession>C1MLC6</accession>
<dbReference type="AlphaFoldDB" id="C1MLC6"/>
<dbReference type="Pfam" id="PF00536">
    <property type="entry name" value="SAM_1"/>
    <property type="match status" value="1"/>
</dbReference>
<dbReference type="Proteomes" id="UP000001876">
    <property type="component" value="Unassembled WGS sequence"/>
</dbReference>
<dbReference type="GO" id="GO:0009706">
    <property type="term" value="C:chloroplast inner membrane"/>
    <property type="evidence" value="ECO:0007669"/>
    <property type="project" value="TreeGrafter"/>
</dbReference>
<protein>
    <submittedName>
        <fullName evidence="6">Pre-protein translocase</fullName>
    </submittedName>
</protein>
<keyword evidence="7" id="KW-1185">Reference proteome</keyword>
<evidence type="ECO:0000256" key="2">
    <source>
        <dbReference type="ARBA" id="ARBA00022692"/>
    </source>
</evidence>
<dbReference type="InterPro" id="IPR001660">
    <property type="entry name" value="SAM"/>
</dbReference>
<dbReference type="GO" id="GO:0045039">
    <property type="term" value="P:protein insertion into mitochondrial inner membrane"/>
    <property type="evidence" value="ECO:0007669"/>
    <property type="project" value="InterPro"/>
</dbReference>
<keyword evidence="2" id="KW-0812">Transmembrane</keyword>
<evidence type="ECO:0000256" key="3">
    <source>
        <dbReference type="ARBA" id="ARBA00022989"/>
    </source>
</evidence>
<comment type="subcellular location">
    <subcellularLocation>
        <location evidence="1">Membrane</location>
        <topology evidence="1">Multi-pass membrane protein</topology>
    </subcellularLocation>
</comment>
<dbReference type="GO" id="GO:0045036">
    <property type="term" value="P:protein targeting to chloroplast"/>
    <property type="evidence" value="ECO:0007669"/>
    <property type="project" value="TreeGrafter"/>
</dbReference>
<dbReference type="EMBL" id="GG663736">
    <property type="protein sequence ID" value="EEH59916.1"/>
    <property type="molecule type" value="Genomic_DNA"/>
</dbReference>
<evidence type="ECO:0000313" key="7">
    <source>
        <dbReference type="Proteomes" id="UP000001876"/>
    </source>
</evidence>
<dbReference type="InterPro" id="IPR039175">
    <property type="entry name" value="TIM22"/>
</dbReference>
<keyword evidence="4" id="KW-0472">Membrane</keyword>
<name>C1MLC6_MICPC</name>
<reference evidence="6 7" key="1">
    <citation type="journal article" date="2009" name="Science">
        <title>Green evolution and dynamic adaptations revealed by genomes of the marine picoeukaryotes Micromonas.</title>
        <authorList>
            <person name="Worden A.Z."/>
            <person name="Lee J.H."/>
            <person name="Mock T."/>
            <person name="Rouze P."/>
            <person name="Simmons M.P."/>
            <person name="Aerts A.L."/>
            <person name="Allen A.E."/>
            <person name="Cuvelier M.L."/>
            <person name="Derelle E."/>
            <person name="Everett M.V."/>
            <person name="Foulon E."/>
            <person name="Grimwood J."/>
            <person name="Gundlach H."/>
            <person name="Henrissat B."/>
            <person name="Napoli C."/>
            <person name="McDonald S.M."/>
            <person name="Parker M.S."/>
            <person name="Rombauts S."/>
            <person name="Salamov A."/>
            <person name="Von Dassow P."/>
            <person name="Badger J.H."/>
            <person name="Coutinho P.M."/>
            <person name="Demir E."/>
            <person name="Dubchak I."/>
            <person name="Gentemann C."/>
            <person name="Eikrem W."/>
            <person name="Gready J.E."/>
            <person name="John U."/>
            <person name="Lanier W."/>
            <person name="Lindquist E.A."/>
            <person name="Lucas S."/>
            <person name="Mayer K.F."/>
            <person name="Moreau H."/>
            <person name="Not F."/>
            <person name="Otillar R."/>
            <person name="Panaud O."/>
            <person name="Pangilinan J."/>
            <person name="Paulsen I."/>
            <person name="Piegu B."/>
            <person name="Poliakov A."/>
            <person name="Robbens S."/>
            <person name="Schmutz J."/>
            <person name="Toulza E."/>
            <person name="Wyss T."/>
            <person name="Zelensky A."/>
            <person name="Zhou K."/>
            <person name="Armbrust E.V."/>
            <person name="Bhattacharya D."/>
            <person name="Goodenough U.W."/>
            <person name="Van de Peer Y."/>
            <person name="Grigoriev I.V."/>
        </authorList>
    </citation>
    <scope>NUCLEOTIDE SEQUENCE [LARGE SCALE GENOMIC DNA]</scope>
    <source>
        <strain evidence="6 7">CCMP1545</strain>
    </source>
</reference>
<dbReference type="GO" id="GO:0042721">
    <property type="term" value="C:TIM22 mitochondrial import inner membrane insertion complex"/>
    <property type="evidence" value="ECO:0007669"/>
    <property type="project" value="InterPro"/>
</dbReference>